<evidence type="ECO:0000256" key="3">
    <source>
        <dbReference type="ARBA" id="ARBA00022679"/>
    </source>
</evidence>
<keyword evidence="3" id="KW-0808">Transferase</keyword>
<dbReference type="InterPro" id="IPR050953">
    <property type="entry name" value="N4_N6_ade-DNA_methylase"/>
</dbReference>
<protein>
    <recommendedName>
        <fullName evidence="1">site-specific DNA-methyltransferase (adenine-specific)</fullName>
        <ecNumber evidence="1">2.1.1.72</ecNumber>
    </recommendedName>
</protein>
<keyword evidence="4" id="KW-0949">S-adenosyl-L-methionine</keyword>
<dbReference type="GO" id="GO:0003676">
    <property type="term" value="F:nucleic acid binding"/>
    <property type="evidence" value="ECO:0007669"/>
    <property type="project" value="InterPro"/>
</dbReference>
<name>A0A4S3M7H7_9RHOB</name>
<dbReference type="EMBL" id="SSMD01000012">
    <property type="protein sequence ID" value="THD71409.1"/>
    <property type="molecule type" value="Genomic_DNA"/>
</dbReference>
<evidence type="ECO:0000256" key="4">
    <source>
        <dbReference type="ARBA" id="ARBA00022691"/>
    </source>
</evidence>
<dbReference type="Pfam" id="PF07669">
    <property type="entry name" value="Eco57I"/>
    <property type="match status" value="1"/>
</dbReference>
<evidence type="ECO:0000256" key="5">
    <source>
        <dbReference type="ARBA" id="ARBA00047942"/>
    </source>
</evidence>
<reference evidence="8 9" key="1">
    <citation type="submission" date="2019-04" db="EMBL/GenBank/DDBJ databases">
        <title>Draft genome sequence of Youngimonas vesicularis.</title>
        <authorList>
            <person name="Hameed A."/>
        </authorList>
    </citation>
    <scope>NUCLEOTIDE SEQUENCE [LARGE SCALE GENOMIC DNA]</scope>
    <source>
        <strain evidence="8 9">CC-AMW-E</strain>
    </source>
</reference>
<evidence type="ECO:0000256" key="6">
    <source>
        <dbReference type="SAM" id="MobiDB-lite"/>
    </source>
</evidence>
<keyword evidence="2" id="KW-0489">Methyltransferase</keyword>
<feature type="region of interest" description="Disordered" evidence="6">
    <location>
        <begin position="474"/>
        <end position="515"/>
    </location>
</feature>
<proteinExistence type="predicted"/>
<dbReference type="InterPro" id="IPR011639">
    <property type="entry name" value="MethylTrfase_TaqI-like_dom"/>
</dbReference>
<dbReference type="SUPFAM" id="SSF53335">
    <property type="entry name" value="S-adenosyl-L-methionine-dependent methyltransferases"/>
    <property type="match status" value="1"/>
</dbReference>
<feature type="domain" description="Type II methyltransferase M.TaqI-like" evidence="7">
    <location>
        <begin position="655"/>
        <end position="998"/>
    </location>
</feature>
<comment type="catalytic activity">
    <reaction evidence="5">
        <text>a 2'-deoxyadenosine in DNA + S-adenosyl-L-methionine = an N(6)-methyl-2'-deoxyadenosine in DNA + S-adenosyl-L-homocysteine + H(+)</text>
        <dbReference type="Rhea" id="RHEA:15197"/>
        <dbReference type="Rhea" id="RHEA-COMP:12418"/>
        <dbReference type="Rhea" id="RHEA-COMP:12419"/>
        <dbReference type="ChEBI" id="CHEBI:15378"/>
        <dbReference type="ChEBI" id="CHEBI:57856"/>
        <dbReference type="ChEBI" id="CHEBI:59789"/>
        <dbReference type="ChEBI" id="CHEBI:90615"/>
        <dbReference type="ChEBI" id="CHEBI:90616"/>
        <dbReference type="EC" id="2.1.1.72"/>
    </reaction>
</comment>
<dbReference type="Gene3D" id="3.40.50.150">
    <property type="entry name" value="Vaccinia Virus protein VP39"/>
    <property type="match status" value="2"/>
</dbReference>
<dbReference type="PANTHER" id="PTHR33841">
    <property type="entry name" value="DNA METHYLTRANSFERASE YEEA-RELATED"/>
    <property type="match status" value="1"/>
</dbReference>
<organism evidence="8 9">
    <name type="scientific">Thalassobius vesicularis</name>
    <dbReference type="NCBI Taxonomy" id="1294297"/>
    <lineage>
        <taxon>Bacteria</taxon>
        <taxon>Pseudomonadati</taxon>
        <taxon>Pseudomonadota</taxon>
        <taxon>Alphaproteobacteria</taxon>
        <taxon>Rhodobacterales</taxon>
        <taxon>Roseobacteraceae</taxon>
        <taxon>Thalassovita</taxon>
    </lineage>
</organism>
<dbReference type="GO" id="GO:0032259">
    <property type="term" value="P:methylation"/>
    <property type="evidence" value="ECO:0007669"/>
    <property type="project" value="UniProtKB-KW"/>
</dbReference>
<feature type="compositionally biased region" description="Acidic residues" evidence="6">
    <location>
        <begin position="480"/>
        <end position="509"/>
    </location>
</feature>
<accession>A0A4S3M7H7</accession>
<evidence type="ECO:0000259" key="7">
    <source>
        <dbReference type="Pfam" id="PF07669"/>
    </source>
</evidence>
<gene>
    <name evidence="8" type="ORF">E7681_18065</name>
</gene>
<evidence type="ECO:0000256" key="2">
    <source>
        <dbReference type="ARBA" id="ARBA00022603"/>
    </source>
</evidence>
<sequence length="1650" mass="184448">MTPTLMSMSKRYLWGERMDLIGIENEAEFFPSGTLSDVLKEELSDITARWAGLEKSAHPIERLSRVATSSIEGLRQIRNSSDLERRTELTREMHHALLGALGYAWKRDAAFTAMEGAPVIPLISRVADAAGRDALWIIESPLPDAEDEAADPLGACFVPDQFLADAGEAALLDRTIESILAEGVFELADGPRHVLVLGLSQIVLIDKRKWPARSVLRFDLQEIFARSDRDTLTVMACLISREARVPDQGAPISDRLEEEAQRNANAVTTSLKRTVRDAIELLGQEVLDVTGGTHKGVWIDGPELSRECLRYMYRMLFLFYAEANPRLNLLDLKNPIYATGYSLETLRDLESVPLRTTADREGTFLWESLQRTLTLLYTGLDLADEEKGSGLRLPSVKVSLLDPASTPLLNGLMLRNEAIQKVIRLLSLRSTGKSTGRISYAKLGIGQLGAVYETLISFTGVVAKTDLIELKPRKGRSNDAVEDGDDADTPDADDDVEEDLFGDDDTEPDDTFRRDKVDPLAPSWFVPRNRIGEFAPEEIVFNGSEALVYPKGTFIYRLAGRDREKSASYYTPEPLARLLVKHALMERCRDLTADELLDLKILEPAMGSAAFLVETTNQLADLYLERKQKETGQTIPQDRIVLEKQRVRAYIADRNCFGVDLNPIAVELGAISLWLNSLHASDFSPWFGDQLHAGNSLIGARRAAYAPALLNARSQKDLWLTAKPDEIGWRKRLPENHVWQWLLPAKDMANFDKDKSIAPFAGDAQDRIKAWRKDGFFKKLEPHEVKLVQKLSRVAEALFDQVAEDLAKTRTAANDAITLWPDKVIAGNKGLDFHAKEKLNAHLIGADHATNTLPYKRLKTAMDAWCALWLWPLDKADLLPSRAEFLQGMAMILEGGFTPDGSLAAPSMDEFADPAPDFLDLMEPDAPARDLFKAAAKRQDGLFRETNVEALIETFDWLGVAVEVAERERFVHFDLIFADIMKARGGFDVIVGNPPWAKPSWNEGLVLADIDPLHAGLSASDAKKVLPEALPKAPSVRREGRLVPAVEAFLQDFVSTRGAMEVTSSEVMNPFAGGGSNNLYRCFVDLSLRLTAKMGYAAIIHQDGHLTDPNSAGFRISWYRRIAKYFEIRNEIKSKNFSEVNNKIRFSVNIYRGVDSEPSFDLFSGAFLPSQIEDSYLHDGVGEIPGSKLADGSWNVTGHRKRIVHMDKVNLSVIHELAELDGVPVNQTRFIPPYSSDTMTVFKRMASATKLESAIQSVSDGAAARRVAGWQMSAGWNETSSQKDGTILRETGFRLASEMVLQGPLFYVGNPFYKSPKAICNSNKAYNVIDLVDAPGDYLPRTNYHPAIEISDYRSRMTRCVWDHSRRHSDFYRLAIRAMIGLTNERSLVSCIIPPGVMHVNSVESIAFANEDDLLNAAALLFSIPFDFLIKAGGKLNLHDKDARRLPWAKLDKTARHRALVLSCLSDTYSDLWERHAPNSAPTTWSSEDNRLEGLAYGKDRSTWNRSVALRTEYSRRLALVEIDVLVSMAFGLNLEQLIEIYRIYFPILNENEAATWYDQNGRIVWTRSKGLPSVGWLDEKGKSPGRAAWEKILAENPSELTCTAIDDTMPGGPRTVTRHFVGPFTQCDRIEDYRRAWAHFERLKSEEAA</sequence>
<dbReference type="InterPro" id="IPR029063">
    <property type="entry name" value="SAM-dependent_MTases_sf"/>
</dbReference>
<dbReference type="PROSITE" id="PS00092">
    <property type="entry name" value="N6_MTASE"/>
    <property type="match status" value="1"/>
</dbReference>
<dbReference type="EC" id="2.1.1.72" evidence="1"/>
<dbReference type="PANTHER" id="PTHR33841:SF1">
    <property type="entry name" value="DNA METHYLTRANSFERASE A"/>
    <property type="match status" value="1"/>
</dbReference>
<dbReference type="GO" id="GO:0009007">
    <property type="term" value="F:site-specific DNA-methyltransferase (adenine-specific) activity"/>
    <property type="evidence" value="ECO:0007669"/>
    <property type="project" value="UniProtKB-EC"/>
</dbReference>
<evidence type="ECO:0000313" key="8">
    <source>
        <dbReference type="EMBL" id="THD71409.1"/>
    </source>
</evidence>
<evidence type="ECO:0000256" key="1">
    <source>
        <dbReference type="ARBA" id="ARBA00011900"/>
    </source>
</evidence>
<evidence type="ECO:0000313" key="9">
    <source>
        <dbReference type="Proteomes" id="UP000306113"/>
    </source>
</evidence>
<dbReference type="OrthoDB" id="9806213at2"/>
<dbReference type="InterPro" id="IPR002052">
    <property type="entry name" value="DNA_methylase_N6_adenine_CS"/>
</dbReference>
<keyword evidence="9" id="KW-1185">Reference proteome</keyword>
<dbReference type="Proteomes" id="UP000306113">
    <property type="component" value="Unassembled WGS sequence"/>
</dbReference>
<comment type="caution">
    <text evidence="8">The sequence shown here is derived from an EMBL/GenBank/DDBJ whole genome shotgun (WGS) entry which is preliminary data.</text>
</comment>
<dbReference type="GO" id="GO:0006304">
    <property type="term" value="P:DNA modification"/>
    <property type="evidence" value="ECO:0007669"/>
    <property type="project" value="InterPro"/>
</dbReference>